<gene>
    <name evidence="1" type="ORF">LI282_23585</name>
</gene>
<dbReference type="Proteomes" id="UP001199363">
    <property type="component" value="Unassembled WGS sequence"/>
</dbReference>
<accession>A0AAW4VCE9</accession>
<evidence type="ECO:0000313" key="1">
    <source>
        <dbReference type="EMBL" id="MCB7283975.1"/>
    </source>
</evidence>
<sequence>CGIMPSRTAYNQLELFMDCFPGNGYAFNPDYDLFLTLSDAALCFFFKEHLKESEDTPLTTYYTDRQGLPVCIDITGKEGKRKMTD</sequence>
<evidence type="ECO:0000313" key="2">
    <source>
        <dbReference type="Proteomes" id="UP001199363"/>
    </source>
</evidence>
<reference evidence="1" key="1">
    <citation type="submission" date="2021-10" db="EMBL/GenBank/DDBJ databases">
        <title>Collection of gut derived symbiotic bacterial strains cultured from healthy donors.</title>
        <authorList>
            <person name="Lin H."/>
            <person name="Littmann E."/>
            <person name="Kohout C."/>
            <person name="Pamer E.G."/>
        </authorList>
    </citation>
    <scope>NUCLEOTIDE SEQUENCE</scope>
    <source>
        <strain evidence="1">DFI.1.167</strain>
    </source>
</reference>
<dbReference type="EMBL" id="JAJCQG010000307">
    <property type="protein sequence ID" value="MCB7283975.1"/>
    <property type="molecule type" value="Genomic_DNA"/>
</dbReference>
<name>A0AAW4VCE9_PHOVU</name>
<proteinExistence type="predicted"/>
<dbReference type="AlphaFoldDB" id="A0AAW4VCE9"/>
<feature type="non-terminal residue" evidence="1">
    <location>
        <position position="1"/>
    </location>
</feature>
<protein>
    <submittedName>
        <fullName evidence="1">TraG family conjugative transposon ATPase</fullName>
    </submittedName>
</protein>
<feature type="non-terminal residue" evidence="1">
    <location>
        <position position="85"/>
    </location>
</feature>
<comment type="caution">
    <text evidence="1">The sequence shown here is derived from an EMBL/GenBank/DDBJ whole genome shotgun (WGS) entry which is preliminary data.</text>
</comment>
<organism evidence="1 2">
    <name type="scientific">Phocaeicola vulgatus</name>
    <name type="common">Bacteroides vulgatus</name>
    <dbReference type="NCBI Taxonomy" id="821"/>
    <lineage>
        <taxon>Bacteria</taxon>
        <taxon>Pseudomonadati</taxon>
        <taxon>Bacteroidota</taxon>
        <taxon>Bacteroidia</taxon>
        <taxon>Bacteroidales</taxon>
        <taxon>Bacteroidaceae</taxon>
        <taxon>Phocaeicola</taxon>
    </lineage>
</organism>